<protein>
    <submittedName>
        <fullName evidence="1">Uncharacterized protein</fullName>
    </submittedName>
</protein>
<accession>A0A0E9W2K4</accession>
<dbReference type="EMBL" id="GBXM01024036">
    <property type="protein sequence ID" value="JAH84541.1"/>
    <property type="molecule type" value="Transcribed_RNA"/>
</dbReference>
<reference evidence="1" key="2">
    <citation type="journal article" date="2015" name="Fish Shellfish Immunol.">
        <title>Early steps in the European eel (Anguilla anguilla)-Vibrio vulnificus interaction in the gills: Role of the RtxA13 toxin.</title>
        <authorList>
            <person name="Callol A."/>
            <person name="Pajuelo D."/>
            <person name="Ebbesson L."/>
            <person name="Teles M."/>
            <person name="MacKenzie S."/>
            <person name="Amaro C."/>
        </authorList>
    </citation>
    <scope>NUCLEOTIDE SEQUENCE</scope>
</reference>
<sequence length="50" mass="5368">MSPAASPPRLSPNVGYRIMITCIKSGLRATYCTCCCAVVKLVKMISATLF</sequence>
<dbReference type="AlphaFoldDB" id="A0A0E9W2K4"/>
<proteinExistence type="predicted"/>
<evidence type="ECO:0000313" key="1">
    <source>
        <dbReference type="EMBL" id="JAH84541.1"/>
    </source>
</evidence>
<name>A0A0E9W2K4_ANGAN</name>
<reference evidence="1" key="1">
    <citation type="submission" date="2014-11" db="EMBL/GenBank/DDBJ databases">
        <authorList>
            <person name="Amaro Gonzalez C."/>
        </authorList>
    </citation>
    <scope>NUCLEOTIDE SEQUENCE</scope>
</reference>
<organism evidence="1">
    <name type="scientific">Anguilla anguilla</name>
    <name type="common">European freshwater eel</name>
    <name type="synonym">Muraena anguilla</name>
    <dbReference type="NCBI Taxonomy" id="7936"/>
    <lineage>
        <taxon>Eukaryota</taxon>
        <taxon>Metazoa</taxon>
        <taxon>Chordata</taxon>
        <taxon>Craniata</taxon>
        <taxon>Vertebrata</taxon>
        <taxon>Euteleostomi</taxon>
        <taxon>Actinopterygii</taxon>
        <taxon>Neopterygii</taxon>
        <taxon>Teleostei</taxon>
        <taxon>Anguilliformes</taxon>
        <taxon>Anguillidae</taxon>
        <taxon>Anguilla</taxon>
    </lineage>
</organism>